<dbReference type="Proteomes" id="UP001218218">
    <property type="component" value="Unassembled WGS sequence"/>
</dbReference>
<keyword evidence="2" id="KW-1133">Transmembrane helix</keyword>
<accession>A0AAD7A478</accession>
<feature type="region of interest" description="Disordered" evidence="1">
    <location>
        <begin position="229"/>
        <end position="255"/>
    </location>
</feature>
<feature type="compositionally biased region" description="Polar residues" evidence="1">
    <location>
        <begin position="233"/>
        <end position="251"/>
    </location>
</feature>
<feature type="chain" id="PRO_5041897471" evidence="3">
    <location>
        <begin position="24"/>
        <end position="436"/>
    </location>
</feature>
<keyword evidence="2" id="KW-0472">Membrane</keyword>
<keyword evidence="5" id="KW-1185">Reference proteome</keyword>
<organism evidence="4 5">
    <name type="scientific">Mycena albidolilacea</name>
    <dbReference type="NCBI Taxonomy" id="1033008"/>
    <lineage>
        <taxon>Eukaryota</taxon>
        <taxon>Fungi</taxon>
        <taxon>Dikarya</taxon>
        <taxon>Basidiomycota</taxon>
        <taxon>Agaricomycotina</taxon>
        <taxon>Agaricomycetes</taxon>
        <taxon>Agaricomycetidae</taxon>
        <taxon>Agaricales</taxon>
        <taxon>Marasmiineae</taxon>
        <taxon>Mycenaceae</taxon>
        <taxon>Mycena</taxon>
    </lineage>
</organism>
<feature type="compositionally biased region" description="Low complexity" evidence="1">
    <location>
        <begin position="405"/>
        <end position="423"/>
    </location>
</feature>
<evidence type="ECO:0000256" key="3">
    <source>
        <dbReference type="SAM" id="SignalP"/>
    </source>
</evidence>
<proteinExistence type="predicted"/>
<name>A0AAD7A478_9AGAR</name>
<evidence type="ECO:0000256" key="1">
    <source>
        <dbReference type="SAM" id="MobiDB-lite"/>
    </source>
</evidence>
<dbReference type="AlphaFoldDB" id="A0AAD7A478"/>
<dbReference type="EMBL" id="JARIHO010000017">
    <property type="protein sequence ID" value="KAJ7348620.1"/>
    <property type="molecule type" value="Genomic_DNA"/>
</dbReference>
<gene>
    <name evidence="4" type="ORF">DFH08DRAFT_779052</name>
</gene>
<evidence type="ECO:0000256" key="2">
    <source>
        <dbReference type="SAM" id="Phobius"/>
    </source>
</evidence>
<feature type="transmembrane region" description="Helical" evidence="2">
    <location>
        <begin position="261"/>
        <end position="282"/>
    </location>
</feature>
<sequence length="436" mass="46069">MLQLDAILTLCAVLLVTLTGTNAQAKFEWGFSQTVSTSLPSCQTFPITADPLTAHGVPPFYMIAYAVGGAPITSFIGTNKSNLSWTVTHPIGTQLLLGVFDSQGNTGGIDVPLYTVTKGSSTSCIPPPPPAEDAPPPFTITANVTDTLTTCQPWGLTIHGGIPPYNVTLVALNSTVVTNQTLGADDSVFTYINRQEPNLQMLAAVNDLNGRWATGSPFVHTQGSADLTCRGLDSTSSNGTSPSPQGDNNGSRSRHISHGTIGAIVGAIVGALLLCGVATWMWRQRQQRRAQQRPRIEIDSFNEGPSTTDVWDINMQPHRSSVLVSTNTGTSFGGKERHRQMATGSLAPTSELSSSTNTSPLTSPHLGVQELPPSLSPVSTSTARRLASKESRVMGTGSPAPISELLSSTNTTPVPSPHVVVHELPPPYMSPRLGEQ</sequence>
<evidence type="ECO:0000313" key="5">
    <source>
        <dbReference type="Proteomes" id="UP001218218"/>
    </source>
</evidence>
<feature type="signal peptide" evidence="3">
    <location>
        <begin position="1"/>
        <end position="23"/>
    </location>
</feature>
<reference evidence="4" key="1">
    <citation type="submission" date="2023-03" db="EMBL/GenBank/DDBJ databases">
        <title>Massive genome expansion in bonnet fungi (Mycena s.s.) driven by repeated elements and novel gene families across ecological guilds.</title>
        <authorList>
            <consortium name="Lawrence Berkeley National Laboratory"/>
            <person name="Harder C.B."/>
            <person name="Miyauchi S."/>
            <person name="Viragh M."/>
            <person name="Kuo A."/>
            <person name="Thoen E."/>
            <person name="Andreopoulos B."/>
            <person name="Lu D."/>
            <person name="Skrede I."/>
            <person name="Drula E."/>
            <person name="Henrissat B."/>
            <person name="Morin E."/>
            <person name="Kohler A."/>
            <person name="Barry K."/>
            <person name="LaButti K."/>
            <person name="Morin E."/>
            <person name="Salamov A."/>
            <person name="Lipzen A."/>
            <person name="Mereny Z."/>
            <person name="Hegedus B."/>
            <person name="Baldrian P."/>
            <person name="Stursova M."/>
            <person name="Weitz H."/>
            <person name="Taylor A."/>
            <person name="Grigoriev I.V."/>
            <person name="Nagy L.G."/>
            <person name="Martin F."/>
            <person name="Kauserud H."/>
        </authorList>
    </citation>
    <scope>NUCLEOTIDE SEQUENCE</scope>
    <source>
        <strain evidence="4">CBHHK002</strain>
    </source>
</reference>
<feature type="compositionally biased region" description="Low complexity" evidence="1">
    <location>
        <begin position="348"/>
        <end position="382"/>
    </location>
</feature>
<feature type="region of interest" description="Disordered" evidence="1">
    <location>
        <begin position="346"/>
        <end position="436"/>
    </location>
</feature>
<keyword evidence="3" id="KW-0732">Signal</keyword>
<keyword evidence="2" id="KW-0812">Transmembrane</keyword>
<evidence type="ECO:0000313" key="4">
    <source>
        <dbReference type="EMBL" id="KAJ7348620.1"/>
    </source>
</evidence>
<comment type="caution">
    <text evidence="4">The sequence shown here is derived from an EMBL/GenBank/DDBJ whole genome shotgun (WGS) entry which is preliminary data.</text>
</comment>
<protein>
    <submittedName>
        <fullName evidence="4">Uncharacterized protein</fullName>
    </submittedName>
</protein>